<feature type="compositionally biased region" description="Low complexity" evidence="1">
    <location>
        <begin position="66"/>
        <end position="88"/>
    </location>
</feature>
<evidence type="ECO:0000313" key="4">
    <source>
        <dbReference type="Proteomes" id="UP001215712"/>
    </source>
</evidence>
<keyword evidence="2" id="KW-0812">Transmembrane</keyword>
<evidence type="ECO:0000256" key="1">
    <source>
        <dbReference type="SAM" id="MobiDB-lite"/>
    </source>
</evidence>
<feature type="transmembrane region" description="Helical" evidence="2">
    <location>
        <begin position="12"/>
        <end position="36"/>
    </location>
</feature>
<sequence length="141" mass="15288">MADGKQSWWQAHYRWVIMVIVLVIGFGLIAVVGVWLRRRHDLKKGRLLGPGQVYGNPLVSPPNKSLPPLQSASLSQSQSQSGVLPVLSTAPSQQSRSIPASTRNSSHSNISSVPVPSKRLQKLTTPAEVEQQPETSQVSSS</sequence>
<reference evidence="3" key="2">
    <citation type="submission" date="2023-01" db="EMBL/GenBank/DDBJ databases">
        <authorList>
            <person name="Petersen C."/>
        </authorList>
    </citation>
    <scope>NUCLEOTIDE SEQUENCE</scope>
    <source>
        <strain evidence="3">IBT 17514</strain>
    </source>
</reference>
<feature type="region of interest" description="Disordered" evidence="1">
    <location>
        <begin position="46"/>
        <end position="141"/>
    </location>
</feature>
<evidence type="ECO:0000313" key="3">
    <source>
        <dbReference type="EMBL" id="KAJ5731903.1"/>
    </source>
</evidence>
<keyword evidence="2" id="KW-0472">Membrane</keyword>
<gene>
    <name evidence="3" type="ORF">N7493_003384</name>
</gene>
<feature type="compositionally biased region" description="Polar residues" evidence="1">
    <location>
        <begin position="132"/>
        <end position="141"/>
    </location>
</feature>
<reference evidence="3" key="1">
    <citation type="journal article" date="2023" name="IMA Fungus">
        <title>Comparative genomic study of the Penicillium genus elucidates a diverse pangenome and 15 lateral gene transfer events.</title>
        <authorList>
            <person name="Petersen C."/>
            <person name="Sorensen T."/>
            <person name="Nielsen M.R."/>
            <person name="Sondergaard T.E."/>
            <person name="Sorensen J.L."/>
            <person name="Fitzpatrick D.A."/>
            <person name="Frisvad J.C."/>
            <person name="Nielsen K.L."/>
        </authorList>
    </citation>
    <scope>NUCLEOTIDE SEQUENCE</scope>
    <source>
        <strain evidence="3">IBT 17514</strain>
    </source>
</reference>
<feature type="compositionally biased region" description="Low complexity" evidence="1">
    <location>
        <begin position="104"/>
        <end position="117"/>
    </location>
</feature>
<accession>A0AAD6HQH8</accession>
<dbReference type="EMBL" id="JAQJAN010000004">
    <property type="protein sequence ID" value="KAJ5731903.1"/>
    <property type="molecule type" value="Genomic_DNA"/>
</dbReference>
<keyword evidence="2" id="KW-1133">Transmembrane helix</keyword>
<name>A0AAD6HQH8_9EURO</name>
<dbReference type="Proteomes" id="UP001215712">
    <property type="component" value="Unassembled WGS sequence"/>
</dbReference>
<proteinExistence type="predicted"/>
<organism evidence="3 4">
    <name type="scientific">Penicillium malachiteum</name>
    <dbReference type="NCBI Taxonomy" id="1324776"/>
    <lineage>
        <taxon>Eukaryota</taxon>
        <taxon>Fungi</taxon>
        <taxon>Dikarya</taxon>
        <taxon>Ascomycota</taxon>
        <taxon>Pezizomycotina</taxon>
        <taxon>Eurotiomycetes</taxon>
        <taxon>Eurotiomycetidae</taxon>
        <taxon>Eurotiales</taxon>
        <taxon>Aspergillaceae</taxon>
        <taxon>Penicillium</taxon>
    </lineage>
</organism>
<comment type="caution">
    <text evidence="3">The sequence shown here is derived from an EMBL/GenBank/DDBJ whole genome shotgun (WGS) entry which is preliminary data.</text>
</comment>
<feature type="compositionally biased region" description="Polar residues" evidence="1">
    <location>
        <begin position="89"/>
        <end position="103"/>
    </location>
</feature>
<protein>
    <submittedName>
        <fullName evidence="3">Uncharacterized protein</fullName>
    </submittedName>
</protein>
<evidence type="ECO:0000256" key="2">
    <source>
        <dbReference type="SAM" id="Phobius"/>
    </source>
</evidence>
<dbReference type="AlphaFoldDB" id="A0AAD6HQH8"/>
<keyword evidence="4" id="KW-1185">Reference proteome</keyword>